<dbReference type="PROSITE" id="PS51257">
    <property type="entry name" value="PROKAR_LIPOPROTEIN"/>
    <property type="match status" value="1"/>
</dbReference>
<accession>A0ABS4WYI8</accession>
<feature type="signal peptide" evidence="6">
    <location>
        <begin position="1"/>
        <end position="20"/>
    </location>
</feature>
<dbReference type="EMBL" id="JAGIOD010000001">
    <property type="protein sequence ID" value="MBP2381274.1"/>
    <property type="molecule type" value="Genomic_DNA"/>
</dbReference>
<evidence type="ECO:0000313" key="7">
    <source>
        <dbReference type="EMBL" id="MBP2381274.1"/>
    </source>
</evidence>
<organism evidence="7 8">
    <name type="scientific">Brachybacterium sacelli</name>
    <dbReference type="NCBI Taxonomy" id="173364"/>
    <lineage>
        <taxon>Bacteria</taxon>
        <taxon>Bacillati</taxon>
        <taxon>Actinomycetota</taxon>
        <taxon>Actinomycetes</taxon>
        <taxon>Micrococcales</taxon>
        <taxon>Dermabacteraceae</taxon>
        <taxon>Brachybacterium</taxon>
    </lineage>
</organism>
<dbReference type="InterPro" id="IPR050490">
    <property type="entry name" value="Bact_solute-bd_prot1"/>
</dbReference>
<dbReference type="SUPFAM" id="SSF53850">
    <property type="entry name" value="Periplasmic binding protein-like II"/>
    <property type="match status" value="1"/>
</dbReference>
<dbReference type="Gene3D" id="3.40.190.10">
    <property type="entry name" value="Periplasmic binding protein-like II"/>
    <property type="match status" value="3"/>
</dbReference>
<proteinExistence type="predicted"/>
<evidence type="ECO:0000256" key="6">
    <source>
        <dbReference type="SAM" id="SignalP"/>
    </source>
</evidence>
<keyword evidence="7" id="KW-0813">Transport</keyword>
<dbReference type="Pfam" id="PF01547">
    <property type="entry name" value="SBP_bac_1"/>
    <property type="match status" value="1"/>
</dbReference>
<comment type="caution">
    <text evidence="7">The sequence shown here is derived from an EMBL/GenBank/DDBJ whole genome shotgun (WGS) entry which is preliminary data.</text>
</comment>
<dbReference type="InterPro" id="IPR006059">
    <property type="entry name" value="SBP"/>
</dbReference>
<dbReference type="PANTHER" id="PTHR43649">
    <property type="entry name" value="ARABINOSE-BINDING PROTEIN-RELATED"/>
    <property type="match status" value="1"/>
</dbReference>
<evidence type="ECO:0000256" key="5">
    <source>
        <dbReference type="ARBA" id="ARBA00023288"/>
    </source>
</evidence>
<sequence length="434" mass="46627">MRRRTHLKALASVLAVPALAGCGAGADATDATRIIFWSWVPGIDQAVDLWNRTHPHIQVDLQDTPGGSDGTYAKMYAAIQGGRGGPDLAQIEYQELPSFVLENGMADLGPLGMDERSSDFVDWQLAQCTFGGHVYAVPQASGPMGLFYRKDIFAELELDAPRTWDEFAEAASTVRESSPSRYICTFPPANAAWFASFAWQNGATWFSVRDSVWTVDIASEETLVVAEYWDDLRERDLVATVPDFSSAWYAAVQSGDIAAWPAAQWGQAMLAGNAPDTAGHWAVAPLPQWQETTDPVSSNWGGSTTAVFANSSHQAEAAEFAMWLNTDPDSIALLIEGGYGWPAAVGAVEGTALDQPDPFLDGQNSGQDVFIAADESIDTTWMWAPTTASTYAQLADSFAAAVNGTGTFVDAVRVTHEATVADLRAKGLRVDDAA</sequence>
<keyword evidence="3" id="KW-0472">Membrane</keyword>
<name>A0ABS4WYI8_9MICO</name>
<reference evidence="7 8" key="1">
    <citation type="submission" date="2021-03" db="EMBL/GenBank/DDBJ databases">
        <title>Sequencing the genomes of 1000 actinobacteria strains.</title>
        <authorList>
            <person name="Klenk H.-P."/>
        </authorList>
    </citation>
    <scope>NUCLEOTIDE SEQUENCE [LARGE SCALE GENOMIC DNA]</scope>
    <source>
        <strain evidence="7 8">DSM 14566</strain>
    </source>
</reference>
<keyword evidence="7" id="KW-0762">Sugar transport</keyword>
<evidence type="ECO:0000256" key="2">
    <source>
        <dbReference type="ARBA" id="ARBA00022729"/>
    </source>
</evidence>
<evidence type="ECO:0000256" key="1">
    <source>
        <dbReference type="ARBA" id="ARBA00022475"/>
    </source>
</evidence>
<keyword evidence="1" id="KW-1003">Cell membrane</keyword>
<evidence type="ECO:0000256" key="4">
    <source>
        <dbReference type="ARBA" id="ARBA00023139"/>
    </source>
</evidence>
<keyword evidence="4" id="KW-0564">Palmitate</keyword>
<dbReference type="PANTHER" id="PTHR43649:SF33">
    <property type="entry name" value="POLYGALACTURONAN_RHAMNOGALACTURONAN-BINDING PROTEIN YTCQ"/>
    <property type="match status" value="1"/>
</dbReference>
<evidence type="ECO:0000256" key="3">
    <source>
        <dbReference type="ARBA" id="ARBA00023136"/>
    </source>
</evidence>
<protein>
    <submittedName>
        <fullName evidence="7">Multiple sugar transport system substrate-binding protein</fullName>
    </submittedName>
</protein>
<evidence type="ECO:0000313" key="8">
    <source>
        <dbReference type="Proteomes" id="UP001519290"/>
    </source>
</evidence>
<keyword evidence="5" id="KW-0449">Lipoprotein</keyword>
<feature type="chain" id="PRO_5046741397" evidence="6">
    <location>
        <begin position="21"/>
        <end position="434"/>
    </location>
</feature>
<keyword evidence="8" id="KW-1185">Reference proteome</keyword>
<dbReference type="RefSeq" id="WP_209900304.1">
    <property type="nucleotide sequence ID" value="NZ_BAAAJW010000021.1"/>
</dbReference>
<dbReference type="Proteomes" id="UP001519290">
    <property type="component" value="Unassembled WGS sequence"/>
</dbReference>
<gene>
    <name evidence="7" type="ORF">JOF43_001231</name>
</gene>
<keyword evidence="2 6" id="KW-0732">Signal</keyword>